<dbReference type="Proteomes" id="UP000807025">
    <property type="component" value="Unassembled WGS sequence"/>
</dbReference>
<sequence>MIGMCPNRPGYNPQPLLTRLLRGIKSNPGLRFVETFMFQAPARSEPFYNASLADVRCILPYLVNVKRLFIDFAHQVGEDHGIIALTVETPFSALAQSTEVLRIESMPSLVDLGIGGDGKAVVHHVVKASPSLRSLSLLLGPGFGTIFALLSRLPISNTLGVLSRSSIYGLYQILDSTPRSQHTR</sequence>
<evidence type="ECO:0000313" key="1">
    <source>
        <dbReference type="EMBL" id="KAF9488342.1"/>
    </source>
</evidence>
<protein>
    <submittedName>
        <fullName evidence="1">Uncharacterized protein</fullName>
    </submittedName>
</protein>
<dbReference type="EMBL" id="MU154717">
    <property type="protein sequence ID" value="KAF9488342.1"/>
    <property type="molecule type" value="Genomic_DNA"/>
</dbReference>
<comment type="caution">
    <text evidence="1">The sequence shown here is derived from an EMBL/GenBank/DDBJ whole genome shotgun (WGS) entry which is preliminary data.</text>
</comment>
<keyword evidence="2" id="KW-1185">Reference proteome</keyword>
<organism evidence="1 2">
    <name type="scientific">Pleurotus eryngii</name>
    <name type="common">Boletus of the steppes</name>
    <dbReference type="NCBI Taxonomy" id="5323"/>
    <lineage>
        <taxon>Eukaryota</taxon>
        <taxon>Fungi</taxon>
        <taxon>Dikarya</taxon>
        <taxon>Basidiomycota</taxon>
        <taxon>Agaricomycotina</taxon>
        <taxon>Agaricomycetes</taxon>
        <taxon>Agaricomycetidae</taxon>
        <taxon>Agaricales</taxon>
        <taxon>Pleurotineae</taxon>
        <taxon>Pleurotaceae</taxon>
        <taxon>Pleurotus</taxon>
    </lineage>
</organism>
<reference evidence="1" key="1">
    <citation type="submission" date="2020-11" db="EMBL/GenBank/DDBJ databases">
        <authorList>
            <consortium name="DOE Joint Genome Institute"/>
            <person name="Ahrendt S."/>
            <person name="Riley R."/>
            <person name="Andreopoulos W."/>
            <person name="Labutti K."/>
            <person name="Pangilinan J."/>
            <person name="Ruiz-Duenas F.J."/>
            <person name="Barrasa J.M."/>
            <person name="Sanchez-Garcia M."/>
            <person name="Camarero S."/>
            <person name="Miyauchi S."/>
            <person name="Serrano A."/>
            <person name="Linde D."/>
            <person name="Babiker R."/>
            <person name="Drula E."/>
            <person name="Ayuso-Fernandez I."/>
            <person name="Pacheco R."/>
            <person name="Padilla G."/>
            <person name="Ferreira P."/>
            <person name="Barriuso J."/>
            <person name="Kellner H."/>
            <person name="Castanera R."/>
            <person name="Alfaro M."/>
            <person name="Ramirez L."/>
            <person name="Pisabarro A.G."/>
            <person name="Kuo A."/>
            <person name="Tritt A."/>
            <person name="Lipzen A."/>
            <person name="He G."/>
            <person name="Yan M."/>
            <person name="Ng V."/>
            <person name="Cullen D."/>
            <person name="Martin F."/>
            <person name="Rosso M.-N."/>
            <person name="Henrissat B."/>
            <person name="Hibbett D."/>
            <person name="Martinez A.T."/>
            <person name="Grigoriev I.V."/>
        </authorList>
    </citation>
    <scope>NUCLEOTIDE SEQUENCE</scope>
    <source>
        <strain evidence="1">ATCC 90797</strain>
    </source>
</reference>
<name>A0A9P5ZJ35_PLEER</name>
<evidence type="ECO:0000313" key="2">
    <source>
        <dbReference type="Proteomes" id="UP000807025"/>
    </source>
</evidence>
<proteinExistence type="predicted"/>
<gene>
    <name evidence="1" type="ORF">BDN71DRAFT_467781</name>
</gene>
<dbReference type="AlphaFoldDB" id="A0A9P5ZJ35"/>
<accession>A0A9P5ZJ35</accession>